<organism evidence="1 2">
    <name type="scientific">Pyropia yezoensis</name>
    <name type="common">Susabi-nori</name>
    <name type="synonym">Porphyra yezoensis</name>
    <dbReference type="NCBI Taxonomy" id="2788"/>
    <lineage>
        <taxon>Eukaryota</taxon>
        <taxon>Rhodophyta</taxon>
        <taxon>Bangiophyceae</taxon>
        <taxon>Bangiales</taxon>
        <taxon>Bangiaceae</taxon>
        <taxon>Pyropia</taxon>
    </lineage>
</organism>
<accession>A0ACC3BWZ3</accession>
<evidence type="ECO:0000313" key="2">
    <source>
        <dbReference type="Proteomes" id="UP000798662"/>
    </source>
</evidence>
<name>A0ACC3BWZ3_PYRYE</name>
<proteinExistence type="predicted"/>
<dbReference type="EMBL" id="CM020618">
    <property type="protein sequence ID" value="KAK1862250.1"/>
    <property type="molecule type" value="Genomic_DNA"/>
</dbReference>
<evidence type="ECO:0000313" key="1">
    <source>
        <dbReference type="EMBL" id="KAK1862250.1"/>
    </source>
</evidence>
<sequence length="803" mass="93783">MRVRHARRMEGHSRKGNLRTELEAHWARPRHACRSCNRRRAPPPPAVGAPRGGGRCGAPFAWPSPPPSPPFGWPRLTAAAPPTRAVALRARGCGQAWRRWLAAGSSVVHPGRGGGSVHGGGVGGEAKGGGGGEGGYRGLGALSARRDRCCRLAGGHPTRGGCWCRRGWWWGWGEVAAAAPLRAGEPTAAGEVSLLATLRGGLRRVAGVQERPAAVVSRWSAHLLITRHSYSHHTPTSPPQQLVRTTSGFNTTPPPPPRRQRRQPFRKTARLGPFSQTLFQDGVLPQGHRRGRRGHRRGTGGGGRCRCPRRRCHRPHVQAPVWGWRWWRRWWRRRQQPGWRRRRRQQQPWWRRPRRRQQPWWWWRQQPWRPRWRRRWRRPWPPGWWWWRWRRRRWQQQPRPWRRRRRWRQQRRPWRRRWVRRWWVRQPRRCPRWDQQRWARRGRGQQRGPWRGWGQQRWPRWGRLLWRRPPRWPRHRPHLLPCGRGWRRQRRWGWWRQQRWWPRWWGRRWQQRWPCRRWGRGWRQQRRRPRGWGWWEWGWGRQQRQRRLRGEQLVGRPWVWRRRAGGGAIPPDPPHPPRANGADAHPRGRGVRLCRRRLCRRAGVPHGRRRRRRGRHLPCVRAPVRGVWGGGGAVLGRVHVRGGGVPGGAVRGVRRCRTRVGWWLGGGAASRRAAVAWWHPPNSCWGRVTDGAGRMGVLPLPCGGDARGVAGACVAVGLCRGGAVHSSPRLRAGGGSSAQPVMCICPLRRAWLGGLAGGSGWVARVGLHKAGRAGKPRRARAPSSWNQRKAAGFLFILCVPWTH</sequence>
<reference evidence="1" key="1">
    <citation type="submission" date="2019-11" db="EMBL/GenBank/DDBJ databases">
        <title>Nori genome reveals adaptations in red seaweeds to the harsh intertidal environment.</title>
        <authorList>
            <person name="Wang D."/>
            <person name="Mao Y."/>
        </authorList>
    </citation>
    <scope>NUCLEOTIDE SEQUENCE</scope>
    <source>
        <tissue evidence="1">Gametophyte</tissue>
    </source>
</reference>
<comment type="caution">
    <text evidence="1">The sequence shown here is derived from an EMBL/GenBank/DDBJ whole genome shotgun (WGS) entry which is preliminary data.</text>
</comment>
<protein>
    <submittedName>
        <fullName evidence="1">Uncharacterized protein</fullName>
    </submittedName>
</protein>
<gene>
    <name evidence="1" type="ORF">I4F81_004824</name>
</gene>
<dbReference type="Proteomes" id="UP000798662">
    <property type="component" value="Chromosome 1"/>
</dbReference>
<keyword evidence="2" id="KW-1185">Reference proteome</keyword>